<accession>A0ABN8ZZ79</accession>
<organism evidence="2 3">
    <name type="scientific">Rangifer tarandus platyrhynchus</name>
    <name type="common">Svalbard reindeer</name>
    <dbReference type="NCBI Taxonomy" id="3082113"/>
    <lineage>
        <taxon>Eukaryota</taxon>
        <taxon>Metazoa</taxon>
        <taxon>Chordata</taxon>
        <taxon>Craniata</taxon>
        <taxon>Vertebrata</taxon>
        <taxon>Euteleostomi</taxon>
        <taxon>Mammalia</taxon>
        <taxon>Eutheria</taxon>
        <taxon>Laurasiatheria</taxon>
        <taxon>Artiodactyla</taxon>
        <taxon>Ruminantia</taxon>
        <taxon>Pecora</taxon>
        <taxon>Cervidae</taxon>
        <taxon>Odocoileinae</taxon>
        <taxon>Rangifer</taxon>
    </lineage>
</organism>
<feature type="region of interest" description="Disordered" evidence="1">
    <location>
        <begin position="1"/>
        <end position="51"/>
    </location>
</feature>
<evidence type="ECO:0000256" key="1">
    <source>
        <dbReference type="SAM" id="MobiDB-lite"/>
    </source>
</evidence>
<reference evidence="2" key="1">
    <citation type="submission" date="2023-04" db="EMBL/GenBank/DDBJ databases">
        <authorList>
            <consortium name="ELIXIR-Norway"/>
        </authorList>
    </citation>
    <scope>NUCLEOTIDE SEQUENCE [LARGE SCALE GENOMIC DNA]</scope>
</reference>
<gene>
    <name evidence="2" type="ORF">MRATA1EN1_LOCUS27024</name>
</gene>
<sequence>MCEGRGCGQSRLKSQSQMRAERKGAEPPVLAANAQGPSASLTSRRGLGSTPVPRLARWTNVLWPEAAGSRRATLPAPACSVTVQKGLRFPDAR</sequence>
<dbReference type="Proteomes" id="UP001176941">
    <property type="component" value="Chromosome 7"/>
</dbReference>
<evidence type="ECO:0000313" key="3">
    <source>
        <dbReference type="Proteomes" id="UP001176941"/>
    </source>
</evidence>
<protein>
    <submittedName>
        <fullName evidence="2">Uncharacterized protein</fullName>
    </submittedName>
</protein>
<evidence type="ECO:0000313" key="2">
    <source>
        <dbReference type="EMBL" id="CAI9178062.1"/>
    </source>
</evidence>
<dbReference type="EMBL" id="OX459943">
    <property type="protein sequence ID" value="CAI9178062.1"/>
    <property type="molecule type" value="Genomic_DNA"/>
</dbReference>
<name>A0ABN8ZZ79_RANTA</name>
<proteinExistence type="predicted"/>
<keyword evidence="3" id="KW-1185">Reference proteome</keyword>